<dbReference type="GO" id="GO:0004617">
    <property type="term" value="F:phosphoglycerate dehydrogenase activity"/>
    <property type="evidence" value="ECO:0007669"/>
    <property type="project" value="UniProtKB-EC"/>
</dbReference>
<keyword evidence="8" id="KW-1185">Reference proteome</keyword>
<dbReference type="EMBL" id="CP020814">
    <property type="protein sequence ID" value="ARK29760.1"/>
    <property type="molecule type" value="Genomic_DNA"/>
</dbReference>
<dbReference type="Pfam" id="PF00389">
    <property type="entry name" value="2-Hacid_dh"/>
    <property type="match status" value="1"/>
</dbReference>
<dbReference type="STRING" id="199441.BkAM31D_07730"/>
<evidence type="ECO:0000313" key="7">
    <source>
        <dbReference type="EMBL" id="ARK29760.1"/>
    </source>
</evidence>
<protein>
    <submittedName>
        <fullName evidence="7">D-3-phosphoglycerate dehydrogenase</fullName>
        <ecNumber evidence="7">1.1.1.95</ecNumber>
    </submittedName>
</protein>
<dbReference type="KEGG" id="bkw:BkAM31D_07730"/>
<evidence type="ECO:0000313" key="8">
    <source>
        <dbReference type="Proteomes" id="UP000193006"/>
    </source>
</evidence>
<sequence>MSKITILGDYENVYAQSSHYDQIKNQGHEVEIYNTPLQTDHKIVNALKDADVVVLMRERTHMNHFVLSSLPKLSLISQTGKGLNHIDKETATNLGIKIVTTEGVSSQSVIELTIGLIIACARQFPLHQENLNSGRWDQLPGIELKGKRLGLIGFGNIGKGVARVANSIGMEVVAWRPRGPKGNEQRDFNVNILSLDEVLSTSDIISIHLRLTPEFVGIINEAKLSLIKKRALFINTSRGELVNERALAKLLENKHLLGAGIDTFSNEPLQDNPFQESTNTVLTPHIGYITYDVLQRFADASLINVERWLNNHKN</sequence>
<dbReference type="InterPro" id="IPR036291">
    <property type="entry name" value="NAD(P)-bd_dom_sf"/>
</dbReference>
<feature type="domain" description="D-isomer specific 2-hydroxyacid dehydrogenase NAD-binding" evidence="6">
    <location>
        <begin position="114"/>
        <end position="287"/>
    </location>
</feature>
<feature type="domain" description="D-isomer specific 2-hydroxyacid dehydrogenase catalytic" evidence="5">
    <location>
        <begin position="19"/>
        <end position="312"/>
    </location>
</feature>
<dbReference type="SUPFAM" id="SSF51735">
    <property type="entry name" value="NAD(P)-binding Rossmann-fold domains"/>
    <property type="match status" value="1"/>
</dbReference>
<evidence type="ECO:0000256" key="2">
    <source>
        <dbReference type="ARBA" id="ARBA00023002"/>
    </source>
</evidence>
<gene>
    <name evidence="7" type="primary">serA_1</name>
    <name evidence="7" type="ORF">BkAM31D_07730</name>
</gene>
<name>A0A1X9MAZ7_9BACI</name>
<accession>A0A1X9MAZ7</accession>
<dbReference type="EC" id="1.1.1.95" evidence="7"/>
<comment type="similarity">
    <text evidence="1 4">Belongs to the D-isomer specific 2-hydroxyacid dehydrogenase family.</text>
</comment>
<evidence type="ECO:0000256" key="4">
    <source>
        <dbReference type="RuleBase" id="RU003719"/>
    </source>
</evidence>
<evidence type="ECO:0000259" key="6">
    <source>
        <dbReference type="Pfam" id="PF02826"/>
    </source>
</evidence>
<proteinExistence type="inferred from homology"/>
<dbReference type="InterPro" id="IPR050857">
    <property type="entry name" value="D-2-hydroxyacid_DH"/>
</dbReference>
<dbReference type="PANTHER" id="PTHR42789">
    <property type="entry name" value="D-ISOMER SPECIFIC 2-HYDROXYACID DEHYDROGENASE FAMILY PROTEIN (AFU_ORTHOLOGUE AFUA_6G10090)"/>
    <property type="match status" value="1"/>
</dbReference>
<evidence type="ECO:0000256" key="3">
    <source>
        <dbReference type="ARBA" id="ARBA00023027"/>
    </source>
</evidence>
<dbReference type="SUPFAM" id="SSF52283">
    <property type="entry name" value="Formate/glycerate dehydrogenase catalytic domain-like"/>
    <property type="match status" value="1"/>
</dbReference>
<keyword evidence="2 4" id="KW-0560">Oxidoreductase</keyword>
<keyword evidence="3" id="KW-0520">NAD</keyword>
<dbReference type="RefSeq" id="WP_066160003.1">
    <property type="nucleotide sequence ID" value="NZ_CP020814.1"/>
</dbReference>
<organism evidence="7 8">
    <name type="scientific">Halalkalibacter krulwichiae</name>
    <dbReference type="NCBI Taxonomy" id="199441"/>
    <lineage>
        <taxon>Bacteria</taxon>
        <taxon>Bacillati</taxon>
        <taxon>Bacillota</taxon>
        <taxon>Bacilli</taxon>
        <taxon>Bacillales</taxon>
        <taxon>Bacillaceae</taxon>
        <taxon>Halalkalibacter</taxon>
    </lineage>
</organism>
<evidence type="ECO:0000256" key="1">
    <source>
        <dbReference type="ARBA" id="ARBA00005854"/>
    </source>
</evidence>
<dbReference type="Pfam" id="PF02826">
    <property type="entry name" value="2-Hacid_dh_C"/>
    <property type="match status" value="1"/>
</dbReference>
<dbReference type="InterPro" id="IPR006140">
    <property type="entry name" value="D-isomer_DH_NAD-bd"/>
</dbReference>
<dbReference type="AlphaFoldDB" id="A0A1X9MAZ7"/>
<dbReference type="InterPro" id="IPR006139">
    <property type="entry name" value="D-isomer_2_OHA_DH_cat_dom"/>
</dbReference>
<reference evidence="7 8" key="1">
    <citation type="submission" date="2017-04" db="EMBL/GenBank/DDBJ databases">
        <title>Bacillus krulwichiae AM31D Genome sequencing and assembly.</title>
        <authorList>
            <person name="Krulwich T.A."/>
            <person name="Anastor L."/>
            <person name="Ehrlich R."/>
            <person name="Ehrlich G.D."/>
            <person name="Janto B."/>
        </authorList>
    </citation>
    <scope>NUCLEOTIDE SEQUENCE [LARGE SCALE GENOMIC DNA]</scope>
    <source>
        <strain evidence="7 8">AM31D</strain>
    </source>
</reference>
<dbReference type="Gene3D" id="3.40.50.720">
    <property type="entry name" value="NAD(P)-binding Rossmann-like Domain"/>
    <property type="match status" value="2"/>
</dbReference>
<dbReference type="Proteomes" id="UP000193006">
    <property type="component" value="Chromosome"/>
</dbReference>
<evidence type="ECO:0000259" key="5">
    <source>
        <dbReference type="Pfam" id="PF00389"/>
    </source>
</evidence>
<dbReference type="PANTHER" id="PTHR42789:SF1">
    <property type="entry name" value="D-ISOMER SPECIFIC 2-HYDROXYACID DEHYDROGENASE FAMILY PROTEIN (AFU_ORTHOLOGUE AFUA_6G10090)"/>
    <property type="match status" value="1"/>
</dbReference>
<dbReference type="GO" id="GO:0051287">
    <property type="term" value="F:NAD binding"/>
    <property type="evidence" value="ECO:0007669"/>
    <property type="project" value="InterPro"/>
</dbReference>